<evidence type="ECO:0000313" key="2">
    <source>
        <dbReference type="EMBL" id="MFB9074778.1"/>
    </source>
</evidence>
<protein>
    <submittedName>
        <fullName evidence="2">Uncharacterized protein</fullName>
    </submittedName>
</protein>
<evidence type="ECO:0000256" key="1">
    <source>
        <dbReference type="SAM" id="MobiDB-lite"/>
    </source>
</evidence>
<sequence>MTRVSCGNSVMVFIVLPPRRQRQALHWRTRTEAPSRSARGVGPARRGYWPPDRTCRRRIGSCPGRPVRRAGPPHAPSRSGQFPGTVPPAPPCPPRWARG</sequence>
<dbReference type="Proteomes" id="UP001589575">
    <property type="component" value="Unassembled WGS sequence"/>
</dbReference>
<name>A0ABV5G766_9MICC</name>
<proteinExistence type="predicted"/>
<dbReference type="EMBL" id="JBHMFI010000002">
    <property type="protein sequence ID" value="MFB9074778.1"/>
    <property type="molecule type" value="Genomic_DNA"/>
</dbReference>
<comment type="caution">
    <text evidence="2">The sequence shown here is derived from an EMBL/GenBank/DDBJ whole genome shotgun (WGS) entry which is preliminary data.</text>
</comment>
<feature type="region of interest" description="Disordered" evidence="1">
    <location>
        <begin position="25"/>
        <end position="99"/>
    </location>
</feature>
<evidence type="ECO:0000313" key="3">
    <source>
        <dbReference type="Proteomes" id="UP001589575"/>
    </source>
</evidence>
<feature type="compositionally biased region" description="Pro residues" evidence="1">
    <location>
        <begin position="85"/>
        <end position="99"/>
    </location>
</feature>
<keyword evidence="3" id="KW-1185">Reference proteome</keyword>
<reference evidence="2 3" key="1">
    <citation type="submission" date="2024-09" db="EMBL/GenBank/DDBJ databases">
        <authorList>
            <person name="Sun Q."/>
            <person name="Mori K."/>
        </authorList>
    </citation>
    <scope>NUCLEOTIDE SEQUENCE [LARGE SCALE GENOMIC DNA]</scope>
    <source>
        <strain evidence="2 3">CCM 7609</strain>
    </source>
</reference>
<organism evidence="2 3">
    <name type="scientific">Citricoccus parietis</name>
    <dbReference type="NCBI Taxonomy" id="592307"/>
    <lineage>
        <taxon>Bacteria</taxon>
        <taxon>Bacillati</taxon>
        <taxon>Actinomycetota</taxon>
        <taxon>Actinomycetes</taxon>
        <taxon>Micrococcales</taxon>
        <taxon>Micrococcaceae</taxon>
        <taxon>Citricoccus</taxon>
    </lineage>
</organism>
<accession>A0ABV5G766</accession>
<gene>
    <name evidence="2" type="ORF">ACFFX0_27745</name>
</gene>